<dbReference type="Proteomes" id="UP000229894">
    <property type="component" value="Unassembled WGS sequence"/>
</dbReference>
<gene>
    <name evidence="4" type="ORF">COS49_01215</name>
</gene>
<dbReference type="EMBL" id="PEUX01000029">
    <property type="protein sequence ID" value="PIV10306.1"/>
    <property type="molecule type" value="Genomic_DNA"/>
</dbReference>
<sequence>MKIGIDAHNLEGQPTGVGRYLLNLLEQWDKFELPQNLRFILYFKKEIPDLRLSNLFEKKLLHSKSNAFFMHYLLPKAAKKDRVDILFCPDYLGPVFYQGKIALTLHDIIYQARPDLYNWPSVWDKILLKKFSKISARKAKVIFVPSEFSKKEVLREYQVNPEKVFVTPEAADTSFKQIADQNKLAEIKKKYQIKDKFILCVGSIFKRRHLPEIIKAFRSFASQKLRSEASKPDDYQFLVVGINHTAPFIDVDSLVEEVNQKLGRQAVLRQDYLQGQDLAALYNAADLLVWLSDYEGFGLPVLEAMACGLPVVTSSLASLPEVAGPAAIYIQDNSNIEAISYAIYQGLTNQELRRELTEKGLARAQSFSWPKCAETTLDALGKAGE</sequence>
<evidence type="ECO:0000313" key="5">
    <source>
        <dbReference type="Proteomes" id="UP000229894"/>
    </source>
</evidence>
<protein>
    <recommendedName>
        <fullName evidence="6">Glycosyltransferase family 1 protein</fullName>
    </recommendedName>
</protein>
<evidence type="ECO:0000313" key="4">
    <source>
        <dbReference type="EMBL" id="PIV10306.1"/>
    </source>
</evidence>
<dbReference type="SUPFAM" id="SSF53756">
    <property type="entry name" value="UDP-Glycosyltransferase/glycogen phosphorylase"/>
    <property type="match status" value="1"/>
</dbReference>
<feature type="domain" description="Glycosyltransferase subfamily 4-like N-terminal" evidence="3">
    <location>
        <begin position="61"/>
        <end position="174"/>
    </location>
</feature>
<comment type="caution">
    <text evidence="4">The sequence shown here is derived from an EMBL/GenBank/DDBJ whole genome shotgun (WGS) entry which is preliminary data.</text>
</comment>
<accession>A0A2M7BUR8</accession>
<dbReference type="Pfam" id="PF00534">
    <property type="entry name" value="Glycos_transf_1"/>
    <property type="match status" value="1"/>
</dbReference>
<feature type="domain" description="Glycosyl transferase family 1" evidence="2">
    <location>
        <begin position="186"/>
        <end position="360"/>
    </location>
</feature>
<dbReference type="Gene3D" id="3.40.50.2000">
    <property type="entry name" value="Glycogen Phosphorylase B"/>
    <property type="match status" value="2"/>
</dbReference>
<evidence type="ECO:0000256" key="1">
    <source>
        <dbReference type="ARBA" id="ARBA00022679"/>
    </source>
</evidence>
<keyword evidence="1" id="KW-0808">Transferase</keyword>
<name>A0A2M7BUR8_9BACT</name>
<dbReference type="GO" id="GO:0009103">
    <property type="term" value="P:lipopolysaccharide biosynthetic process"/>
    <property type="evidence" value="ECO:0007669"/>
    <property type="project" value="TreeGrafter"/>
</dbReference>
<evidence type="ECO:0000259" key="3">
    <source>
        <dbReference type="Pfam" id="PF13439"/>
    </source>
</evidence>
<dbReference type="PANTHER" id="PTHR46401:SF2">
    <property type="entry name" value="GLYCOSYLTRANSFERASE WBBK-RELATED"/>
    <property type="match status" value="1"/>
</dbReference>
<evidence type="ECO:0008006" key="6">
    <source>
        <dbReference type="Google" id="ProtNLM"/>
    </source>
</evidence>
<dbReference type="AlphaFoldDB" id="A0A2M7BUR8"/>
<dbReference type="InterPro" id="IPR028098">
    <property type="entry name" value="Glyco_trans_4-like_N"/>
</dbReference>
<dbReference type="CDD" id="cd03809">
    <property type="entry name" value="GT4_MtfB-like"/>
    <property type="match status" value="1"/>
</dbReference>
<evidence type="ECO:0000259" key="2">
    <source>
        <dbReference type="Pfam" id="PF00534"/>
    </source>
</evidence>
<dbReference type="InterPro" id="IPR001296">
    <property type="entry name" value="Glyco_trans_1"/>
</dbReference>
<dbReference type="GO" id="GO:0016757">
    <property type="term" value="F:glycosyltransferase activity"/>
    <property type="evidence" value="ECO:0007669"/>
    <property type="project" value="InterPro"/>
</dbReference>
<reference evidence="5" key="1">
    <citation type="submission" date="2017-09" db="EMBL/GenBank/DDBJ databases">
        <title>Depth-based differentiation of microbial function through sediment-hosted aquifers and enrichment of novel symbionts in the deep terrestrial subsurface.</title>
        <authorList>
            <person name="Probst A.J."/>
            <person name="Ladd B."/>
            <person name="Jarett J.K."/>
            <person name="Geller-Mcgrath D.E."/>
            <person name="Sieber C.M.K."/>
            <person name="Emerson J.B."/>
            <person name="Anantharaman K."/>
            <person name="Thomas B.C."/>
            <person name="Malmstrom R."/>
            <person name="Stieglmeier M."/>
            <person name="Klingl A."/>
            <person name="Woyke T."/>
            <person name="Ryan C.M."/>
            <person name="Banfield J.F."/>
        </authorList>
    </citation>
    <scope>NUCLEOTIDE SEQUENCE [LARGE SCALE GENOMIC DNA]</scope>
</reference>
<dbReference type="PANTHER" id="PTHR46401">
    <property type="entry name" value="GLYCOSYLTRANSFERASE WBBK-RELATED"/>
    <property type="match status" value="1"/>
</dbReference>
<dbReference type="Pfam" id="PF13439">
    <property type="entry name" value="Glyco_transf_4"/>
    <property type="match status" value="1"/>
</dbReference>
<proteinExistence type="predicted"/>
<organism evidence="4 5">
    <name type="scientific">Candidatus Portnoybacteria bacterium CG03_land_8_20_14_0_80_41_10</name>
    <dbReference type="NCBI Taxonomy" id="1974808"/>
    <lineage>
        <taxon>Bacteria</taxon>
        <taxon>Candidatus Portnoyibacteriota</taxon>
    </lineage>
</organism>